<feature type="transmembrane region" description="Helical" evidence="6">
    <location>
        <begin position="62"/>
        <end position="83"/>
    </location>
</feature>
<comment type="caution">
    <text evidence="8">The sequence shown here is derived from an EMBL/GenBank/DDBJ whole genome shotgun (WGS) entry which is preliminary data.</text>
</comment>
<feature type="transmembrane region" description="Helical" evidence="6">
    <location>
        <begin position="120"/>
        <end position="137"/>
    </location>
</feature>
<evidence type="ECO:0000256" key="6">
    <source>
        <dbReference type="SAM" id="Phobius"/>
    </source>
</evidence>
<dbReference type="CDD" id="cd17324">
    <property type="entry name" value="MFS_NepI_like"/>
    <property type="match status" value="1"/>
</dbReference>
<evidence type="ECO:0000256" key="1">
    <source>
        <dbReference type="ARBA" id="ARBA00004651"/>
    </source>
</evidence>
<comment type="subcellular location">
    <subcellularLocation>
        <location evidence="1">Cell membrane</location>
        <topology evidence="1">Multi-pass membrane protein</topology>
    </subcellularLocation>
</comment>
<dbReference type="Gene3D" id="1.20.1250.20">
    <property type="entry name" value="MFS general substrate transporter like domains"/>
    <property type="match status" value="1"/>
</dbReference>
<accession>A0A939T999</accession>
<evidence type="ECO:0000259" key="7">
    <source>
        <dbReference type="PROSITE" id="PS50850"/>
    </source>
</evidence>
<keyword evidence="9" id="KW-1185">Reference proteome</keyword>
<feature type="transmembrane region" description="Helical" evidence="6">
    <location>
        <begin position="348"/>
        <end position="368"/>
    </location>
</feature>
<dbReference type="InterPro" id="IPR036259">
    <property type="entry name" value="MFS_trans_sf"/>
</dbReference>
<dbReference type="GO" id="GO:0022857">
    <property type="term" value="F:transmembrane transporter activity"/>
    <property type="evidence" value="ECO:0007669"/>
    <property type="project" value="InterPro"/>
</dbReference>
<dbReference type="RefSeq" id="WP_208259043.1">
    <property type="nucleotide sequence ID" value="NZ_JAGEOJ010000012.1"/>
</dbReference>
<feature type="transmembrane region" description="Helical" evidence="6">
    <location>
        <begin position="256"/>
        <end position="277"/>
    </location>
</feature>
<feature type="transmembrane region" description="Helical" evidence="6">
    <location>
        <begin position="225"/>
        <end position="244"/>
    </location>
</feature>
<reference evidence="8" key="1">
    <citation type="submission" date="2021-03" db="EMBL/GenBank/DDBJ databases">
        <authorList>
            <person name="Kanchanasin P."/>
            <person name="Saeng-In P."/>
            <person name="Phongsopitanun W."/>
            <person name="Yuki M."/>
            <person name="Kudo T."/>
            <person name="Ohkuma M."/>
            <person name="Tanasupawat S."/>
        </authorList>
    </citation>
    <scope>NUCLEOTIDE SEQUENCE</scope>
    <source>
        <strain evidence="8">GKU 128</strain>
    </source>
</reference>
<keyword evidence="5 6" id="KW-0472">Membrane</keyword>
<feature type="transmembrane region" description="Helical" evidence="6">
    <location>
        <begin position="313"/>
        <end position="336"/>
    </location>
</feature>
<dbReference type="AlphaFoldDB" id="A0A939T999"/>
<name>A0A939T999_9ACTN</name>
<feature type="transmembrane region" description="Helical" evidence="6">
    <location>
        <begin position="374"/>
        <end position="394"/>
    </location>
</feature>
<dbReference type="Pfam" id="PF07690">
    <property type="entry name" value="MFS_1"/>
    <property type="match status" value="1"/>
</dbReference>
<gene>
    <name evidence="8" type="ORF">J4573_28920</name>
</gene>
<evidence type="ECO:0000256" key="3">
    <source>
        <dbReference type="ARBA" id="ARBA00022692"/>
    </source>
</evidence>
<keyword evidence="4 6" id="KW-1133">Transmembrane helix</keyword>
<sequence length="405" mass="41219">MPALTTPATSDTAPATRSPVTGWLAVLTVTMGIFAIVTTEILPIGLLTSIGSSFTVSDGTAGLMMTMPGFLAAVAAPVVTVTTARIDRRLMLCALVFLLALANAIAAAAPAFWAMLVSRVLVGIVIGGFWSIGAGLADRLVPERSVRRATAVIFSAVPLGSVLGVPLGTLTGDLAGWRVSFVVLGLLSAAVLLALAVLLPPLPAQGQVTRLNVLRGMLSTTSTRFALATTILIVLAHFGTYTYVTPFLERVTHASSGMITLFLLAYGVAGIAGNFLAGTAAARSPRATFAIAASLIAVATLPLPLLGRWEPGALALLIVWGVGYGAVPVCSQTWFVRSAPHAPEAATVLFTASFQATLSTGALVGGVLVDGMSLTAVMLLGGAAATLMVVVAAASPVRPDGDAFS</sequence>
<dbReference type="InterPro" id="IPR020846">
    <property type="entry name" value="MFS_dom"/>
</dbReference>
<feature type="transmembrane region" description="Helical" evidence="6">
    <location>
        <begin position="181"/>
        <end position="204"/>
    </location>
</feature>
<evidence type="ECO:0000256" key="5">
    <source>
        <dbReference type="ARBA" id="ARBA00023136"/>
    </source>
</evidence>
<dbReference type="SUPFAM" id="SSF103473">
    <property type="entry name" value="MFS general substrate transporter"/>
    <property type="match status" value="1"/>
</dbReference>
<evidence type="ECO:0000256" key="2">
    <source>
        <dbReference type="ARBA" id="ARBA00022475"/>
    </source>
</evidence>
<evidence type="ECO:0000313" key="8">
    <source>
        <dbReference type="EMBL" id="MBO2451147.1"/>
    </source>
</evidence>
<feature type="transmembrane region" description="Helical" evidence="6">
    <location>
        <begin position="90"/>
        <end position="114"/>
    </location>
</feature>
<dbReference type="PROSITE" id="PS50850">
    <property type="entry name" value="MFS"/>
    <property type="match status" value="1"/>
</dbReference>
<evidence type="ECO:0000313" key="9">
    <source>
        <dbReference type="Proteomes" id="UP000669179"/>
    </source>
</evidence>
<evidence type="ECO:0000256" key="4">
    <source>
        <dbReference type="ARBA" id="ARBA00022989"/>
    </source>
</evidence>
<protein>
    <submittedName>
        <fullName evidence="8">MFS transporter</fullName>
    </submittedName>
</protein>
<dbReference type="PANTHER" id="PTHR43124">
    <property type="entry name" value="PURINE EFFLUX PUMP PBUE"/>
    <property type="match status" value="1"/>
</dbReference>
<feature type="transmembrane region" description="Helical" evidence="6">
    <location>
        <begin position="20"/>
        <end position="42"/>
    </location>
</feature>
<feature type="transmembrane region" description="Helical" evidence="6">
    <location>
        <begin position="149"/>
        <end position="169"/>
    </location>
</feature>
<dbReference type="Proteomes" id="UP000669179">
    <property type="component" value="Unassembled WGS sequence"/>
</dbReference>
<dbReference type="InterPro" id="IPR050189">
    <property type="entry name" value="MFS_Efflux_Transporters"/>
</dbReference>
<dbReference type="GO" id="GO:0005886">
    <property type="term" value="C:plasma membrane"/>
    <property type="evidence" value="ECO:0007669"/>
    <property type="project" value="UniProtKB-SubCell"/>
</dbReference>
<proteinExistence type="predicted"/>
<dbReference type="InterPro" id="IPR011701">
    <property type="entry name" value="MFS"/>
</dbReference>
<dbReference type="PANTHER" id="PTHR43124:SF3">
    <property type="entry name" value="CHLORAMPHENICOL EFFLUX PUMP RV0191"/>
    <property type="match status" value="1"/>
</dbReference>
<dbReference type="EMBL" id="JAGEOJ010000012">
    <property type="protein sequence ID" value="MBO2451147.1"/>
    <property type="molecule type" value="Genomic_DNA"/>
</dbReference>
<feature type="domain" description="Major facilitator superfamily (MFS) profile" evidence="7">
    <location>
        <begin position="25"/>
        <end position="399"/>
    </location>
</feature>
<organism evidence="8 9">
    <name type="scientific">Actinomadura barringtoniae</name>
    <dbReference type="NCBI Taxonomy" id="1427535"/>
    <lineage>
        <taxon>Bacteria</taxon>
        <taxon>Bacillati</taxon>
        <taxon>Actinomycetota</taxon>
        <taxon>Actinomycetes</taxon>
        <taxon>Streptosporangiales</taxon>
        <taxon>Thermomonosporaceae</taxon>
        <taxon>Actinomadura</taxon>
    </lineage>
</organism>
<keyword evidence="3 6" id="KW-0812">Transmembrane</keyword>
<keyword evidence="2" id="KW-1003">Cell membrane</keyword>